<evidence type="ECO:0000256" key="5">
    <source>
        <dbReference type="ARBA" id="ARBA00022729"/>
    </source>
</evidence>
<keyword evidence="3" id="KW-0121">Carboxypeptidase</keyword>
<keyword evidence="5" id="KW-0732">Signal</keyword>
<keyword evidence="4" id="KW-0378">Hydrolase</keyword>
<evidence type="ECO:0000313" key="12">
    <source>
        <dbReference type="Proteomes" id="UP000006038"/>
    </source>
</evidence>
<dbReference type="InterPro" id="IPR001563">
    <property type="entry name" value="Peptidase_S10"/>
</dbReference>
<reference evidence="11" key="2">
    <citation type="submission" date="2013-04" db="UniProtKB">
        <authorList>
            <consortium name="EnsemblPlants"/>
        </authorList>
    </citation>
    <scope>IDENTIFICATION</scope>
</reference>
<protein>
    <recommendedName>
        <fullName evidence="9">carboxypeptidase D</fullName>
        <ecNumber evidence="9">3.4.16.6</ecNumber>
    </recommendedName>
</protein>
<evidence type="ECO:0000256" key="4">
    <source>
        <dbReference type="ARBA" id="ARBA00022670"/>
    </source>
</evidence>
<evidence type="ECO:0000256" key="10">
    <source>
        <dbReference type="ARBA" id="ARBA00064289"/>
    </source>
</evidence>
<dbReference type="OMA" id="RWEASME"/>
<dbReference type="GO" id="GO:0019748">
    <property type="term" value="P:secondary metabolic process"/>
    <property type="evidence" value="ECO:0007669"/>
    <property type="project" value="TreeGrafter"/>
</dbReference>
<dbReference type="GO" id="GO:0016747">
    <property type="term" value="F:acyltransferase activity, transferring groups other than amino-acyl groups"/>
    <property type="evidence" value="ECO:0007669"/>
    <property type="project" value="TreeGrafter"/>
</dbReference>
<keyword evidence="8" id="KW-0325">Glycoprotein</keyword>
<dbReference type="EnsemblPlants" id="OB11G20200.1">
    <property type="protein sequence ID" value="OB11G20200.1"/>
    <property type="gene ID" value="OB11G20200"/>
</dbReference>
<dbReference type="eggNOG" id="KOG1282">
    <property type="taxonomic scope" value="Eukaryota"/>
</dbReference>
<reference evidence="11" key="1">
    <citation type="journal article" date="2013" name="Nat. Commun.">
        <title>Whole-genome sequencing of Oryza brachyantha reveals mechanisms underlying Oryza genome evolution.</title>
        <authorList>
            <person name="Chen J."/>
            <person name="Huang Q."/>
            <person name="Gao D."/>
            <person name="Wang J."/>
            <person name="Lang Y."/>
            <person name="Liu T."/>
            <person name="Li B."/>
            <person name="Bai Z."/>
            <person name="Luis Goicoechea J."/>
            <person name="Liang C."/>
            <person name="Chen C."/>
            <person name="Zhang W."/>
            <person name="Sun S."/>
            <person name="Liao Y."/>
            <person name="Zhang X."/>
            <person name="Yang L."/>
            <person name="Song C."/>
            <person name="Wang M."/>
            <person name="Shi J."/>
            <person name="Liu G."/>
            <person name="Liu J."/>
            <person name="Zhou H."/>
            <person name="Zhou W."/>
            <person name="Yu Q."/>
            <person name="An N."/>
            <person name="Chen Y."/>
            <person name="Cai Q."/>
            <person name="Wang B."/>
            <person name="Liu B."/>
            <person name="Min J."/>
            <person name="Huang Y."/>
            <person name="Wu H."/>
            <person name="Li Z."/>
            <person name="Zhang Y."/>
            <person name="Yin Y."/>
            <person name="Song W."/>
            <person name="Jiang J."/>
            <person name="Jackson S.A."/>
            <person name="Wing R.A."/>
            <person name="Wang J."/>
            <person name="Chen M."/>
        </authorList>
    </citation>
    <scope>NUCLEOTIDE SEQUENCE [LARGE SCALE GENOMIC DNA]</scope>
    <source>
        <strain evidence="11">cv. IRGC 101232</strain>
    </source>
</reference>
<evidence type="ECO:0000256" key="1">
    <source>
        <dbReference type="ARBA" id="ARBA00001003"/>
    </source>
</evidence>
<dbReference type="FunFam" id="3.40.50.11320:FF:000002">
    <property type="entry name" value="Carboxypeptidase"/>
    <property type="match status" value="1"/>
</dbReference>
<organism evidence="11">
    <name type="scientific">Oryza brachyantha</name>
    <name type="common">malo sina</name>
    <dbReference type="NCBI Taxonomy" id="4533"/>
    <lineage>
        <taxon>Eukaryota</taxon>
        <taxon>Viridiplantae</taxon>
        <taxon>Streptophyta</taxon>
        <taxon>Embryophyta</taxon>
        <taxon>Tracheophyta</taxon>
        <taxon>Spermatophyta</taxon>
        <taxon>Magnoliopsida</taxon>
        <taxon>Liliopsida</taxon>
        <taxon>Poales</taxon>
        <taxon>Poaceae</taxon>
        <taxon>BOP clade</taxon>
        <taxon>Oryzoideae</taxon>
        <taxon>Oryzeae</taxon>
        <taxon>Oryzinae</taxon>
        <taxon>Oryza</taxon>
    </lineage>
</organism>
<dbReference type="SUPFAM" id="SSF53474">
    <property type="entry name" value="alpha/beta-Hydrolases"/>
    <property type="match status" value="1"/>
</dbReference>
<keyword evidence="4" id="KW-0645">Protease</keyword>
<dbReference type="FunFam" id="3.40.50.12670:FF:000002">
    <property type="entry name" value="Carboxypeptidase"/>
    <property type="match status" value="1"/>
</dbReference>
<dbReference type="EC" id="3.4.16.6" evidence="9"/>
<comment type="subunit">
    <text evidence="10">Carboxypeptidase II is a dimer, where each monomer is composed of two chains linked by a disulfide bond.</text>
</comment>
<evidence type="ECO:0000256" key="2">
    <source>
        <dbReference type="ARBA" id="ARBA00009431"/>
    </source>
</evidence>
<comment type="similarity">
    <text evidence="2">Belongs to the peptidase S10 family.</text>
</comment>
<evidence type="ECO:0000256" key="3">
    <source>
        <dbReference type="ARBA" id="ARBA00022645"/>
    </source>
</evidence>
<keyword evidence="12" id="KW-1185">Reference proteome</keyword>
<dbReference type="HOGENOM" id="CLU_1573046_0_0_1"/>
<dbReference type="GO" id="GO:0004185">
    <property type="term" value="F:serine-type carboxypeptidase activity"/>
    <property type="evidence" value="ECO:0007669"/>
    <property type="project" value="UniProtKB-EC"/>
</dbReference>
<dbReference type="PANTHER" id="PTHR11802">
    <property type="entry name" value="SERINE PROTEASE FAMILY S10 SERINE CARBOXYPEPTIDASE"/>
    <property type="match status" value="1"/>
</dbReference>
<evidence type="ECO:0000313" key="11">
    <source>
        <dbReference type="EnsemblPlants" id="OB11G20200.1"/>
    </source>
</evidence>
<dbReference type="Gramene" id="OB11G20200.1">
    <property type="protein sequence ID" value="OB11G20200.1"/>
    <property type="gene ID" value="OB11G20200"/>
</dbReference>
<proteinExistence type="inferred from homology"/>
<evidence type="ECO:0000256" key="8">
    <source>
        <dbReference type="ARBA" id="ARBA00023180"/>
    </source>
</evidence>
<dbReference type="AlphaFoldDB" id="J3N884"/>
<name>J3N884_ORYBR</name>
<keyword evidence="7" id="KW-1015">Disulfide bond</keyword>
<dbReference type="GO" id="GO:0006508">
    <property type="term" value="P:proteolysis"/>
    <property type="evidence" value="ECO:0007669"/>
    <property type="project" value="UniProtKB-KW"/>
</dbReference>
<dbReference type="Gene3D" id="3.40.50.12670">
    <property type="match status" value="1"/>
</dbReference>
<evidence type="ECO:0000256" key="6">
    <source>
        <dbReference type="ARBA" id="ARBA00023145"/>
    </source>
</evidence>
<evidence type="ECO:0000256" key="9">
    <source>
        <dbReference type="ARBA" id="ARBA00038895"/>
    </source>
</evidence>
<accession>J3N884</accession>
<dbReference type="InterPro" id="IPR029058">
    <property type="entry name" value="AB_hydrolase_fold"/>
</dbReference>
<evidence type="ECO:0000256" key="7">
    <source>
        <dbReference type="ARBA" id="ARBA00023157"/>
    </source>
</evidence>
<dbReference type="Pfam" id="PF00450">
    <property type="entry name" value="Peptidase_S10"/>
    <property type="match status" value="1"/>
</dbReference>
<comment type="catalytic activity">
    <reaction evidence="1">
        <text>Preferential release of a C-terminal arginine or lysine residue.</text>
        <dbReference type="EC" id="3.4.16.6"/>
    </reaction>
</comment>
<dbReference type="PANTHER" id="PTHR11802:SF204">
    <property type="entry name" value="OS11G0460800 PROTEIN"/>
    <property type="match status" value="1"/>
</dbReference>
<dbReference type="Proteomes" id="UP000006038">
    <property type="component" value="Chromosome 11"/>
</dbReference>
<sequence length="170" mass="18833">MAGHGGLLEDTWTQRWEASMEDALEPAVVAEGCATVGSTGGGGVESMGTVPDWTRCKFDIDYEKDISTIGTLEYHSRLMRQGYRAIIFSGDHDARVPFTGTHAWIRFLNLSIIDSWRPWYVDGQVAGFTSSYASNNLTFATVKGAGHTSPEYKPKECVEMFRRWISGSPL</sequence>
<keyword evidence="6" id="KW-0865">Zymogen</keyword>